<accession>A0A2T4IM40</accession>
<dbReference type="GO" id="GO:0006355">
    <property type="term" value="P:regulation of DNA-templated transcription"/>
    <property type="evidence" value="ECO:0007669"/>
    <property type="project" value="InterPro"/>
</dbReference>
<sequence>MRDIDAFDFIERCEFHRRPKSLLDDLLSSVKELGFDYLIFSGIPVDGRKLTSMVELNGWPEGWFNRYVGADYAVVDGVCIFAARTLKPFFWTEIPEALSSTKGSRAVQAEAKDFGIRSGFAIPMLSLNHGRSIMSFASPADRCDISAREKKRLVTMAMYAGQSLLAMDESAPRTPILTRREKEMLHWAALGKTAWETSEILGLAERTVEWYLQSARKKFGVAKTIQAIVEAVRRGIIQP</sequence>
<evidence type="ECO:0000313" key="6">
    <source>
        <dbReference type="Proteomes" id="UP000240259"/>
    </source>
</evidence>
<dbReference type="SUPFAM" id="SSF75516">
    <property type="entry name" value="Pheromone-binding domain of LuxR-like quorum-sensing transcription factors"/>
    <property type="match status" value="1"/>
</dbReference>
<evidence type="ECO:0000313" key="5">
    <source>
        <dbReference type="EMBL" id="PTE06663.1"/>
    </source>
</evidence>
<keyword evidence="3" id="KW-0804">Transcription</keyword>
<keyword evidence="1" id="KW-0805">Transcription regulation</keyword>
<dbReference type="InterPro" id="IPR036693">
    <property type="entry name" value="TF_LuxR_autoind-bd_dom_sf"/>
</dbReference>
<dbReference type="Gene3D" id="1.10.10.10">
    <property type="entry name" value="Winged helix-like DNA-binding domain superfamily/Winged helix DNA-binding domain"/>
    <property type="match status" value="1"/>
</dbReference>
<evidence type="ECO:0000256" key="3">
    <source>
        <dbReference type="ARBA" id="ARBA00023163"/>
    </source>
</evidence>
<dbReference type="CDD" id="cd06170">
    <property type="entry name" value="LuxR_C_like"/>
    <property type="match status" value="1"/>
</dbReference>
<dbReference type="PROSITE" id="PS50043">
    <property type="entry name" value="HTH_LUXR_2"/>
    <property type="match status" value="1"/>
</dbReference>
<comment type="caution">
    <text evidence="5">The sequence shown here is derived from an EMBL/GenBank/DDBJ whole genome shotgun (WGS) entry which is preliminary data.</text>
</comment>
<dbReference type="InterPro" id="IPR016032">
    <property type="entry name" value="Sig_transdc_resp-reg_C-effctor"/>
</dbReference>
<evidence type="ECO:0000256" key="2">
    <source>
        <dbReference type="ARBA" id="ARBA00023125"/>
    </source>
</evidence>
<dbReference type="Pfam" id="PF00196">
    <property type="entry name" value="GerE"/>
    <property type="match status" value="1"/>
</dbReference>
<dbReference type="PANTHER" id="PTHR44688">
    <property type="entry name" value="DNA-BINDING TRANSCRIPTIONAL ACTIVATOR DEVR_DOSR"/>
    <property type="match status" value="1"/>
</dbReference>
<dbReference type="RefSeq" id="WP_107652735.1">
    <property type="nucleotide sequence ID" value="NZ_PZJX01000060.1"/>
</dbReference>
<dbReference type="Proteomes" id="UP000240259">
    <property type="component" value="Unassembled WGS sequence"/>
</dbReference>
<evidence type="ECO:0000256" key="1">
    <source>
        <dbReference type="ARBA" id="ARBA00023015"/>
    </source>
</evidence>
<evidence type="ECO:0000259" key="4">
    <source>
        <dbReference type="PROSITE" id="PS50043"/>
    </source>
</evidence>
<feature type="domain" description="HTH luxR-type" evidence="4">
    <location>
        <begin position="170"/>
        <end position="235"/>
    </location>
</feature>
<dbReference type="PANTHER" id="PTHR44688:SF16">
    <property type="entry name" value="DNA-BINDING TRANSCRIPTIONAL ACTIVATOR DEVR_DOSR"/>
    <property type="match status" value="1"/>
</dbReference>
<dbReference type="SUPFAM" id="SSF46894">
    <property type="entry name" value="C-terminal effector domain of the bipartite response regulators"/>
    <property type="match status" value="1"/>
</dbReference>
<dbReference type="InterPro" id="IPR005143">
    <property type="entry name" value="TF_LuxR_autoind-bd_dom"/>
</dbReference>
<name>A0A2T4IM40_9HYPH</name>
<dbReference type="InterPro" id="IPR000792">
    <property type="entry name" value="Tscrpt_reg_LuxR_C"/>
</dbReference>
<keyword evidence="6" id="KW-1185">Reference proteome</keyword>
<dbReference type="Pfam" id="PF03472">
    <property type="entry name" value="Autoind_bind"/>
    <property type="match status" value="1"/>
</dbReference>
<protein>
    <submittedName>
        <fullName evidence="5">Autoinducer-binding protein</fullName>
    </submittedName>
</protein>
<proteinExistence type="predicted"/>
<reference evidence="5 6" key="1">
    <citation type="submission" date="2018-03" db="EMBL/GenBank/DDBJ databases">
        <title>Genome sequence of the symbiotic type strain Mesorhizobium helmanticense CSLC115NT isolated from Lotus corniculatus nodules.</title>
        <authorList>
            <person name="Sannazzaro A.I."/>
            <person name="Torres Tejerizo G.A."/>
            <person name="Dip D."/>
            <person name="Caballero M."/>
            <person name="Pistorio M."/>
            <person name="Estrella M.J."/>
        </authorList>
    </citation>
    <scope>NUCLEOTIDE SEQUENCE [LARGE SCALE GENOMIC DNA]</scope>
    <source>
        <strain evidence="5 6">CSLC115N</strain>
    </source>
</reference>
<dbReference type="PRINTS" id="PR00038">
    <property type="entry name" value="HTHLUXR"/>
</dbReference>
<dbReference type="OrthoDB" id="3170288at2"/>
<keyword evidence="2" id="KW-0238">DNA-binding</keyword>
<dbReference type="InterPro" id="IPR036388">
    <property type="entry name" value="WH-like_DNA-bd_sf"/>
</dbReference>
<gene>
    <name evidence="5" type="ORF">C9427_30530</name>
</gene>
<organism evidence="5 6">
    <name type="scientific">Mesorhizobium helmanticense</name>
    <dbReference type="NCBI Taxonomy" id="1776423"/>
    <lineage>
        <taxon>Bacteria</taxon>
        <taxon>Pseudomonadati</taxon>
        <taxon>Pseudomonadota</taxon>
        <taxon>Alphaproteobacteria</taxon>
        <taxon>Hyphomicrobiales</taxon>
        <taxon>Phyllobacteriaceae</taxon>
        <taxon>Mesorhizobium</taxon>
    </lineage>
</organism>
<dbReference type="SMART" id="SM00421">
    <property type="entry name" value="HTH_LUXR"/>
    <property type="match status" value="1"/>
</dbReference>
<dbReference type="AlphaFoldDB" id="A0A2T4IM40"/>
<dbReference type="EMBL" id="PZJX01000060">
    <property type="protein sequence ID" value="PTE06663.1"/>
    <property type="molecule type" value="Genomic_DNA"/>
</dbReference>
<dbReference type="Gene3D" id="3.30.450.80">
    <property type="entry name" value="Transcription factor LuxR-like, autoinducer-binding domain"/>
    <property type="match status" value="1"/>
</dbReference>
<dbReference type="GO" id="GO:0003677">
    <property type="term" value="F:DNA binding"/>
    <property type="evidence" value="ECO:0007669"/>
    <property type="project" value="UniProtKB-KW"/>
</dbReference>